<dbReference type="InterPro" id="IPR013320">
    <property type="entry name" value="ConA-like_dom_sf"/>
</dbReference>
<evidence type="ECO:0000256" key="6">
    <source>
        <dbReference type="ARBA" id="ARBA00022622"/>
    </source>
</evidence>
<evidence type="ECO:0000313" key="19">
    <source>
        <dbReference type="EMBL" id="KAB8074890.1"/>
    </source>
</evidence>
<dbReference type="PANTHER" id="PTHR10963:SF58">
    <property type="entry name" value="ENDO-1,3(4)-BETA-GLUCANASE XGEA"/>
    <property type="match status" value="1"/>
</dbReference>
<evidence type="ECO:0000259" key="18">
    <source>
        <dbReference type="PROSITE" id="PS51762"/>
    </source>
</evidence>
<dbReference type="Gene3D" id="2.60.120.200">
    <property type="match status" value="1"/>
</dbReference>
<protein>
    <recommendedName>
        <fullName evidence="4">endo-1,3(4)-beta-glucanase</fullName>
        <ecNumber evidence="4">3.2.1.6</ecNumber>
    </recommendedName>
</protein>
<evidence type="ECO:0000256" key="11">
    <source>
        <dbReference type="ARBA" id="ARBA00023180"/>
    </source>
</evidence>
<keyword evidence="7 17" id="KW-0732">Signal</keyword>
<keyword evidence="12" id="KW-0119">Carbohydrate metabolism</keyword>
<evidence type="ECO:0000256" key="9">
    <source>
        <dbReference type="ARBA" id="ARBA00023001"/>
    </source>
</evidence>
<dbReference type="GO" id="GO:0098552">
    <property type="term" value="C:side of membrane"/>
    <property type="evidence" value="ECO:0007669"/>
    <property type="project" value="UniProtKB-KW"/>
</dbReference>
<evidence type="ECO:0000313" key="20">
    <source>
        <dbReference type="Proteomes" id="UP000326565"/>
    </source>
</evidence>
<feature type="chain" id="PRO_5024847882" description="endo-1,3(4)-beta-glucanase" evidence="17">
    <location>
        <begin position="25"/>
        <end position="680"/>
    </location>
</feature>
<accession>A0A5N5X6C3</accession>
<dbReference type="FunFam" id="2.60.120.200:FF:000114">
    <property type="entry name" value="Probable endo-1,3(4)-beta-glucanase NFIA_089530"/>
    <property type="match status" value="1"/>
</dbReference>
<keyword evidence="6" id="KW-0336">GPI-anchor</keyword>
<evidence type="ECO:0000256" key="2">
    <source>
        <dbReference type="ARBA" id="ARBA00004609"/>
    </source>
</evidence>
<dbReference type="SUPFAM" id="SSF49899">
    <property type="entry name" value="Concanavalin A-like lectins/glucanases"/>
    <property type="match status" value="1"/>
</dbReference>
<keyword evidence="15" id="KW-0624">Polysaccharide degradation</keyword>
<proteinExistence type="inferred from homology"/>
<dbReference type="GO" id="GO:0052861">
    <property type="term" value="F:endo-1,3(4)-beta-glucanase activity"/>
    <property type="evidence" value="ECO:0007669"/>
    <property type="project" value="UniProtKB-EC"/>
</dbReference>
<feature type="compositionally biased region" description="Polar residues" evidence="16">
    <location>
        <begin position="631"/>
        <end position="650"/>
    </location>
</feature>
<evidence type="ECO:0000256" key="16">
    <source>
        <dbReference type="SAM" id="MobiDB-lite"/>
    </source>
</evidence>
<evidence type="ECO:0000256" key="12">
    <source>
        <dbReference type="ARBA" id="ARBA00023277"/>
    </source>
</evidence>
<keyword evidence="20" id="KW-1185">Reference proteome</keyword>
<comment type="catalytic activity">
    <reaction evidence="1">
        <text>Endohydrolysis of (1-&gt;3)- or (1-&gt;4)-linkages in beta-D-glucans when the glucose residue whose reducing group is involved in the linkage to be hydrolyzed is itself substituted at C-3.</text>
        <dbReference type="EC" id="3.2.1.6"/>
    </reaction>
</comment>
<feature type="region of interest" description="Disordered" evidence="16">
    <location>
        <begin position="477"/>
        <end position="652"/>
    </location>
</feature>
<evidence type="ECO:0000256" key="4">
    <source>
        <dbReference type="ARBA" id="ARBA00012599"/>
    </source>
</evidence>
<evidence type="ECO:0000256" key="5">
    <source>
        <dbReference type="ARBA" id="ARBA00022475"/>
    </source>
</evidence>
<dbReference type="GO" id="GO:0030245">
    <property type="term" value="P:cellulose catabolic process"/>
    <property type="evidence" value="ECO:0007669"/>
    <property type="project" value="UniProtKB-KW"/>
</dbReference>
<dbReference type="Pfam" id="PF26113">
    <property type="entry name" value="GH16_XgeA"/>
    <property type="match status" value="1"/>
</dbReference>
<dbReference type="GO" id="GO:0005886">
    <property type="term" value="C:plasma membrane"/>
    <property type="evidence" value="ECO:0007669"/>
    <property type="project" value="UniProtKB-SubCell"/>
</dbReference>
<keyword evidence="13" id="KW-0449">Lipoprotein</keyword>
<feature type="compositionally biased region" description="Low complexity" evidence="16">
    <location>
        <begin position="402"/>
        <end position="417"/>
    </location>
</feature>
<feature type="domain" description="GH16" evidence="18">
    <location>
        <begin position="24"/>
        <end position="288"/>
    </location>
</feature>
<keyword evidence="10" id="KW-0472">Membrane</keyword>
<feature type="compositionally biased region" description="Polar residues" evidence="16">
    <location>
        <begin position="520"/>
        <end position="531"/>
    </location>
</feature>
<feature type="compositionally biased region" description="Low complexity" evidence="16">
    <location>
        <begin position="502"/>
        <end position="519"/>
    </location>
</feature>
<dbReference type="InterPro" id="IPR000757">
    <property type="entry name" value="Beta-glucanase-like"/>
</dbReference>
<organism evidence="19 20">
    <name type="scientific">Aspergillus leporis</name>
    <dbReference type="NCBI Taxonomy" id="41062"/>
    <lineage>
        <taxon>Eukaryota</taxon>
        <taxon>Fungi</taxon>
        <taxon>Dikarya</taxon>
        <taxon>Ascomycota</taxon>
        <taxon>Pezizomycotina</taxon>
        <taxon>Eurotiomycetes</taxon>
        <taxon>Eurotiomycetidae</taxon>
        <taxon>Eurotiales</taxon>
        <taxon>Aspergillaceae</taxon>
        <taxon>Aspergillus</taxon>
        <taxon>Aspergillus subgen. Circumdati</taxon>
    </lineage>
</organism>
<keyword evidence="5" id="KW-1003">Cell membrane</keyword>
<dbReference type="PANTHER" id="PTHR10963">
    <property type="entry name" value="GLYCOSYL HYDROLASE-RELATED"/>
    <property type="match status" value="1"/>
</dbReference>
<feature type="compositionally biased region" description="Polar residues" evidence="16">
    <location>
        <begin position="342"/>
        <end position="375"/>
    </location>
</feature>
<feature type="region of interest" description="Disordered" evidence="16">
    <location>
        <begin position="342"/>
        <end position="427"/>
    </location>
</feature>
<evidence type="ECO:0000256" key="1">
    <source>
        <dbReference type="ARBA" id="ARBA00000124"/>
    </source>
</evidence>
<feature type="compositionally biased region" description="Polar residues" evidence="16">
    <location>
        <begin position="480"/>
        <end position="501"/>
    </location>
</feature>
<dbReference type="InterPro" id="IPR050546">
    <property type="entry name" value="Glycosyl_Hydrlase_16"/>
</dbReference>
<dbReference type="PROSITE" id="PS51762">
    <property type="entry name" value="GH16_2"/>
    <property type="match status" value="1"/>
</dbReference>
<keyword evidence="9" id="KW-0136">Cellulose degradation</keyword>
<dbReference type="CDD" id="cd02181">
    <property type="entry name" value="GH16_fungal_Lam16A_glucanase"/>
    <property type="match status" value="1"/>
</dbReference>
<evidence type="ECO:0000256" key="3">
    <source>
        <dbReference type="ARBA" id="ARBA00006865"/>
    </source>
</evidence>
<dbReference type="EC" id="3.2.1.6" evidence="4"/>
<evidence type="ECO:0000256" key="14">
    <source>
        <dbReference type="ARBA" id="ARBA00023295"/>
    </source>
</evidence>
<evidence type="ECO:0000256" key="13">
    <source>
        <dbReference type="ARBA" id="ARBA00023288"/>
    </source>
</evidence>
<evidence type="ECO:0000256" key="15">
    <source>
        <dbReference type="ARBA" id="ARBA00023326"/>
    </source>
</evidence>
<name>A0A5N5X6C3_9EURO</name>
<feature type="signal peptide" evidence="17">
    <location>
        <begin position="1"/>
        <end position="24"/>
    </location>
</feature>
<comment type="subcellular location">
    <subcellularLocation>
        <location evidence="2">Cell membrane</location>
        <topology evidence="2">Lipid-anchor</topology>
        <topology evidence="2">GPI-anchor</topology>
    </subcellularLocation>
</comment>
<evidence type="ECO:0000256" key="8">
    <source>
        <dbReference type="ARBA" id="ARBA00022801"/>
    </source>
</evidence>
<dbReference type="Proteomes" id="UP000326565">
    <property type="component" value="Unassembled WGS sequence"/>
</dbReference>
<gene>
    <name evidence="19" type="ORF">BDV29DRAFT_115196</name>
</gene>
<evidence type="ECO:0000256" key="17">
    <source>
        <dbReference type="SAM" id="SignalP"/>
    </source>
</evidence>
<dbReference type="AlphaFoldDB" id="A0A5N5X6C3"/>
<reference evidence="19 20" key="1">
    <citation type="submission" date="2019-04" db="EMBL/GenBank/DDBJ databases">
        <title>Friends and foes A comparative genomics study of 23 Aspergillus species from section Flavi.</title>
        <authorList>
            <consortium name="DOE Joint Genome Institute"/>
            <person name="Kjaerbolling I."/>
            <person name="Vesth T."/>
            <person name="Frisvad J.C."/>
            <person name="Nybo J.L."/>
            <person name="Theobald S."/>
            <person name="Kildgaard S."/>
            <person name="Isbrandt T."/>
            <person name="Kuo A."/>
            <person name="Sato A."/>
            <person name="Lyhne E.K."/>
            <person name="Kogle M.E."/>
            <person name="Wiebenga A."/>
            <person name="Kun R.S."/>
            <person name="Lubbers R.J."/>
            <person name="Makela M.R."/>
            <person name="Barry K."/>
            <person name="Chovatia M."/>
            <person name="Clum A."/>
            <person name="Daum C."/>
            <person name="Haridas S."/>
            <person name="He G."/>
            <person name="LaButti K."/>
            <person name="Lipzen A."/>
            <person name="Mondo S."/>
            <person name="Riley R."/>
            <person name="Salamov A."/>
            <person name="Simmons B.A."/>
            <person name="Magnuson J.K."/>
            <person name="Henrissat B."/>
            <person name="Mortensen U.H."/>
            <person name="Larsen T.O."/>
            <person name="Devries R.P."/>
            <person name="Grigoriev I.V."/>
            <person name="Machida M."/>
            <person name="Baker S.E."/>
            <person name="Andersen M.R."/>
        </authorList>
    </citation>
    <scope>NUCLEOTIDE SEQUENCE [LARGE SCALE GENOMIC DNA]</scope>
    <source>
        <strain evidence="19 20">CBS 151.66</strain>
    </source>
</reference>
<feature type="compositionally biased region" description="Low complexity" evidence="16">
    <location>
        <begin position="532"/>
        <end position="550"/>
    </location>
</feature>
<sequence>MPTSSFVWSVGSIALSSLIAPTIADGSGSRYQLTEAWQGEKFLDYFKFYTGADPTNGFVTYANQSYAESSGLIEVTSSGSFYMGVDYKTTLSTNGPGRDSVRIESKEYYDEGLYIIDLQHMPGSVCGTWPAFWSVGPNWPYDGEIDIIEGVNKHEANEIVLHTSGSCSLSSENDMTGSMTSSECGEASGTVGCVVQGKNGTSGAPFNKQGGGVYAMEWTAEFIKIWYFARGEIPTSITNGSPDTTAFGTPMAHLQGTCNFHERFKSQKFILDTTFCGDWAGGVFGTSGCPVSDPSSPIQSCVKYVAENPAAFKEAYWEINYIKLFQTGKDSATASVVSQAQTGTTSLPQTAAPISSVTSTTAPEPTTAVSETASGDVSVDATAVPKPAESKTSAGAETITVPAPSTETTSTPASPSSDDNAEGSDTVSQTTIYVTSTTTICAATSQKGSIKTLGGGETGVSPASSVETALTAVVPTLTAQQPSESQVVESTVNGGTPNPTDVSPESPTVETTSGSSESTLIAQQPEQSQPGATSIDAATAPPAASNPAPTGQETPEGASPVGATESQQNPSEPAPTTAAAAAAGTPPAGVAPIHSPSPSSSWLIHSSSRVASSSKVASTTTSATRSTTTSEGITSAAPTGSSESTATNPESPVFTAGAHKSVGVSSIAGIVCGLVLAMLA</sequence>
<keyword evidence="14" id="KW-0326">Glycosidase</keyword>
<comment type="similarity">
    <text evidence="3">Belongs to the glycosyl hydrolase 16 family.</text>
</comment>
<dbReference type="OrthoDB" id="192832at2759"/>
<keyword evidence="8" id="KW-0378">Hydrolase</keyword>
<evidence type="ECO:0000256" key="7">
    <source>
        <dbReference type="ARBA" id="ARBA00022729"/>
    </source>
</evidence>
<feature type="compositionally biased region" description="Low complexity" evidence="16">
    <location>
        <begin position="574"/>
        <end position="630"/>
    </location>
</feature>
<dbReference type="EMBL" id="ML732202">
    <property type="protein sequence ID" value="KAB8074890.1"/>
    <property type="molecule type" value="Genomic_DNA"/>
</dbReference>
<evidence type="ECO:0000256" key="10">
    <source>
        <dbReference type="ARBA" id="ARBA00023136"/>
    </source>
</evidence>
<keyword evidence="11" id="KW-0325">Glycoprotein</keyword>